<accession>A0A551XVR9</accession>
<dbReference type="Pfam" id="PF05711">
    <property type="entry name" value="TylF"/>
    <property type="match status" value="1"/>
</dbReference>
<dbReference type="PANTHER" id="PTHR40036:SF1">
    <property type="entry name" value="MACROCIN O-METHYLTRANSFERASE"/>
    <property type="match status" value="1"/>
</dbReference>
<dbReference type="Proteomes" id="UP000316443">
    <property type="component" value="Unassembled WGS sequence"/>
</dbReference>
<dbReference type="InterPro" id="IPR029063">
    <property type="entry name" value="SAM-dependent_MTases_sf"/>
</dbReference>
<dbReference type="AlphaFoldDB" id="A0A551XVR9"/>
<dbReference type="Gene3D" id="3.40.50.150">
    <property type="entry name" value="Vaccinia Virus protein VP39"/>
    <property type="match status" value="1"/>
</dbReference>
<keyword evidence="1" id="KW-0489">Methyltransferase</keyword>
<dbReference type="SUPFAM" id="SSF53335">
    <property type="entry name" value="S-adenosyl-L-methionine-dependent methyltransferases"/>
    <property type="match status" value="1"/>
</dbReference>
<comment type="caution">
    <text evidence="1">The sequence shown here is derived from an EMBL/GenBank/DDBJ whole genome shotgun (WGS) entry which is preliminary data.</text>
</comment>
<organism evidence="1 2">
    <name type="scientific">Microcystis aeruginosa Ma_QC_C_20070703_M131</name>
    <dbReference type="NCBI Taxonomy" id="2486263"/>
    <lineage>
        <taxon>Bacteria</taxon>
        <taxon>Bacillati</taxon>
        <taxon>Cyanobacteriota</taxon>
        <taxon>Cyanophyceae</taxon>
        <taxon>Oscillatoriophycideae</taxon>
        <taxon>Chroococcales</taxon>
        <taxon>Microcystaceae</taxon>
        <taxon>Microcystis</taxon>
    </lineage>
</organism>
<dbReference type="InterPro" id="IPR008884">
    <property type="entry name" value="TylF_MeTrfase"/>
</dbReference>
<dbReference type="EMBL" id="SFCA01000155">
    <property type="protein sequence ID" value="TRT52814.1"/>
    <property type="molecule type" value="Genomic_DNA"/>
</dbReference>
<name>A0A551XVR9_MICAE</name>
<sequence>MKEQPIPSENNPALSQLGHHLVKYTNQEKGILERLCESFDASKLPLSQRLQTFPRQVRRQDIARFLTKWEIFKLSLPANGSVVECGVFGGGGLLSWYHYSAISEPYNHTRKVIGFDTFSGFPGVHEKDLQTGVSEHLKEGAFQTHNAIVEEIKSLVTIHDNNRPLGHIPKIELVVGDACQTIPQYVRDNPHLLISLLYLDFDIYEPTKVAFEYLYPRVIKGGIIAFDELNCAEFPGETQALLESLDLRMVKLCRFPYDPYISYFVKE</sequence>
<protein>
    <submittedName>
        <fullName evidence="1">Class I SAM-dependent methyltransferase</fullName>
    </submittedName>
</protein>
<evidence type="ECO:0000313" key="1">
    <source>
        <dbReference type="EMBL" id="TRT52814.1"/>
    </source>
</evidence>
<gene>
    <name evidence="1" type="ORF">EWV85_15030</name>
</gene>
<keyword evidence="1" id="KW-0808">Transferase</keyword>
<dbReference type="GO" id="GO:0008168">
    <property type="term" value="F:methyltransferase activity"/>
    <property type="evidence" value="ECO:0007669"/>
    <property type="project" value="UniProtKB-KW"/>
</dbReference>
<evidence type="ECO:0000313" key="2">
    <source>
        <dbReference type="Proteomes" id="UP000316443"/>
    </source>
</evidence>
<proteinExistence type="predicted"/>
<dbReference type="GO" id="GO:0032259">
    <property type="term" value="P:methylation"/>
    <property type="evidence" value="ECO:0007669"/>
    <property type="project" value="UniProtKB-KW"/>
</dbReference>
<reference evidence="1 2" key="1">
    <citation type="submission" date="2019-01" db="EMBL/GenBank/DDBJ databases">
        <title>Coherence of Microcystis species and biogeography revealed through population genomics.</title>
        <authorList>
            <person name="Perez-Carrascal O.M."/>
            <person name="Terrat Y."/>
            <person name="Giani A."/>
            <person name="Fortin N."/>
            <person name="Tromas N."/>
            <person name="Shapiro B.J."/>
        </authorList>
    </citation>
    <scope>NUCLEOTIDE SEQUENCE [LARGE SCALE GENOMIC DNA]</scope>
    <source>
        <strain evidence="1">Ma_QC_C_20070703_M131</strain>
    </source>
</reference>
<dbReference type="PANTHER" id="PTHR40036">
    <property type="entry name" value="MACROCIN O-METHYLTRANSFERASE"/>
    <property type="match status" value="1"/>
</dbReference>